<organism evidence="1">
    <name type="scientific">Desulfobacca acetoxidans</name>
    <dbReference type="NCBI Taxonomy" id="60893"/>
    <lineage>
        <taxon>Bacteria</taxon>
        <taxon>Pseudomonadati</taxon>
        <taxon>Thermodesulfobacteriota</taxon>
        <taxon>Desulfobaccia</taxon>
        <taxon>Desulfobaccales</taxon>
        <taxon>Desulfobaccaceae</taxon>
        <taxon>Desulfobacca</taxon>
    </lineage>
</organism>
<accession>A0A7V6A1D7</accession>
<comment type="caution">
    <text evidence="1">The sequence shown here is derived from an EMBL/GenBank/DDBJ whole genome shotgun (WGS) entry which is preliminary data.</text>
</comment>
<proteinExistence type="predicted"/>
<dbReference type="AlphaFoldDB" id="A0A7V6A1D7"/>
<sequence>MQLPEYITVQEVQRVCRELGIRDWSQMTTPEVLLEEARIILKEVNVEGMDIPLEDFRTGLEVELEHGTQFKDANVTNNHPILTGKIVLAHLKESMDYYKRLQVAEIEGDILKALVAKNLAKVEALHKKLAQAKLALCQAEAKQLG</sequence>
<dbReference type="InterPro" id="IPR043720">
    <property type="entry name" value="DUF5661"/>
</dbReference>
<gene>
    <name evidence="1" type="ORF">ENV52_01695</name>
</gene>
<evidence type="ECO:0000313" key="1">
    <source>
        <dbReference type="EMBL" id="HHS28400.1"/>
    </source>
</evidence>
<name>A0A7V6A1D7_9BACT</name>
<dbReference type="EMBL" id="DTGR01000026">
    <property type="protein sequence ID" value="HHS28400.1"/>
    <property type="molecule type" value="Genomic_DNA"/>
</dbReference>
<protein>
    <submittedName>
        <fullName evidence="1">Uncharacterized protein</fullName>
    </submittedName>
</protein>
<reference evidence="1" key="1">
    <citation type="journal article" date="2020" name="mSystems">
        <title>Genome- and Community-Level Interaction Insights into Carbon Utilization and Element Cycling Functions of Hydrothermarchaeota in Hydrothermal Sediment.</title>
        <authorList>
            <person name="Zhou Z."/>
            <person name="Liu Y."/>
            <person name="Xu W."/>
            <person name="Pan J."/>
            <person name="Luo Z.H."/>
            <person name="Li M."/>
        </authorList>
    </citation>
    <scope>NUCLEOTIDE SEQUENCE [LARGE SCALE GENOMIC DNA]</scope>
    <source>
        <strain evidence="1">SpSt-767</strain>
    </source>
</reference>
<dbReference type="Pfam" id="PF18905">
    <property type="entry name" value="DUF5661"/>
    <property type="match status" value="1"/>
</dbReference>